<dbReference type="Gene3D" id="3.40.50.720">
    <property type="entry name" value="NAD(P)-binding Rossmann-like Domain"/>
    <property type="match status" value="1"/>
</dbReference>
<dbReference type="OrthoDB" id="417891at2759"/>
<dbReference type="EMBL" id="OU896707">
    <property type="protein sequence ID" value="CAH1116969.1"/>
    <property type="molecule type" value="Genomic_DNA"/>
</dbReference>
<evidence type="ECO:0000313" key="5">
    <source>
        <dbReference type="EMBL" id="CAH1116969.1"/>
    </source>
</evidence>
<dbReference type="PROSITE" id="PS00061">
    <property type="entry name" value="ADH_SHORT"/>
    <property type="match status" value="1"/>
</dbReference>
<gene>
    <name evidence="5" type="ORF">PHAECO_LOCUS1173</name>
</gene>
<dbReference type="PANTHER" id="PTHR44229:SF8">
    <property type="entry name" value="ALCOHOL DEHYDROGENASE-RELATED"/>
    <property type="match status" value="1"/>
</dbReference>
<dbReference type="GO" id="GO:0016616">
    <property type="term" value="F:oxidoreductase activity, acting on the CH-OH group of donors, NAD or NADP as acceptor"/>
    <property type="evidence" value="ECO:0007669"/>
    <property type="project" value="TreeGrafter"/>
</dbReference>
<evidence type="ECO:0000256" key="1">
    <source>
        <dbReference type="ARBA" id="ARBA00006484"/>
    </source>
</evidence>
<dbReference type="PRINTS" id="PR00080">
    <property type="entry name" value="SDRFAMILY"/>
</dbReference>
<reference evidence="5" key="2">
    <citation type="submission" date="2022-10" db="EMBL/GenBank/DDBJ databases">
        <authorList>
            <consortium name="ENA_rothamsted_submissions"/>
            <consortium name="culmorum"/>
            <person name="King R."/>
        </authorList>
    </citation>
    <scope>NUCLEOTIDE SEQUENCE</scope>
</reference>
<dbReference type="PRINTS" id="PR00081">
    <property type="entry name" value="GDHRDH"/>
</dbReference>
<protein>
    <recommendedName>
        <fullName evidence="7">15-hydroxyprostaglandin dehydrogenase</fullName>
    </recommendedName>
</protein>
<evidence type="ECO:0000256" key="2">
    <source>
        <dbReference type="ARBA" id="ARBA00023002"/>
    </source>
</evidence>
<comment type="similarity">
    <text evidence="1 3">Belongs to the short-chain dehydrogenases/reductases (SDR) family.</text>
</comment>
<sequence length="354" mass="39300">MALIPQTRHLNPVSVKHLACAIPSTNAVNLKNQTCLKRCPKKPDSKILDALRCKVALVTGGSRGVGYQLAESLLDVGTKAVIFGDAKDDCKKDIHKLNEKYGEPRAFFLKCDLSRKSDMEKLFKTAMEKFKKIDLVINNADLDGEWEQTLCNNLHGIVRGTLLGFQHMGTQTGGKGGYIINVSSILGLQPFFASPIYSGTKHFGIGFSRSMGHEYFYTRSKVKVLTLCPSLTESTTKKKNSIPEFKNLLKDSVWNIRNTPSQEPGEIGKGLLTMLEDAENGSVWVSEGNEFYKATMPDRRCMKADGSKGDDGCGKENPCKIKVPKKKKDKCEPLKKHDPCHKDNPCRKPNNTCK</sequence>
<dbReference type="AlphaFoldDB" id="A0A9P0DDH0"/>
<reference evidence="5" key="1">
    <citation type="submission" date="2022-01" db="EMBL/GenBank/DDBJ databases">
        <authorList>
            <person name="King R."/>
        </authorList>
    </citation>
    <scope>NUCLEOTIDE SEQUENCE</scope>
</reference>
<accession>A0A9P0DDH0</accession>
<evidence type="ECO:0000313" key="6">
    <source>
        <dbReference type="Proteomes" id="UP001153737"/>
    </source>
</evidence>
<dbReference type="GO" id="GO:0005737">
    <property type="term" value="C:cytoplasm"/>
    <property type="evidence" value="ECO:0007669"/>
    <property type="project" value="TreeGrafter"/>
</dbReference>
<organism evidence="5 6">
    <name type="scientific">Phaedon cochleariae</name>
    <name type="common">Mustard beetle</name>
    <dbReference type="NCBI Taxonomy" id="80249"/>
    <lineage>
        <taxon>Eukaryota</taxon>
        <taxon>Metazoa</taxon>
        <taxon>Ecdysozoa</taxon>
        <taxon>Arthropoda</taxon>
        <taxon>Hexapoda</taxon>
        <taxon>Insecta</taxon>
        <taxon>Pterygota</taxon>
        <taxon>Neoptera</taxon>
        <taxon>Endopterygota</taxon>
        <taxon>Coleoptera</taxon>
        <taxon>Polyphaga</taxon>
        <taxon>Cucujiformia</taxon>
        <taxon>Chrysomeloidea</taxon>
        <taxon>Chrysomelidae</taxon>
        <taxon>Chrysomelinae</taxon>
        <taxon>Chrysomelini</taxon>
        <taxon>Phaedon</taxon>
    </lineage>
</organism>
<feature type="compositionally biased region" description="Basic and acidic residues" evidence="4">
    <location>
        <begin position="329"/>
        <end position="346"/>
    </location>
</feature>
<name>A0A9P0DDH0_PHACE</name>
<dbReference type="SUPFAM" id="SSF51735">
    <property type="entry name" value="NAD(P)-binding Rossmann-fold domains"/>
    <property type="match status" value="1"/>
</dbReference>
<evidence type="ECO:0000256" key="3">
    <source>
        <dbReference type="RuleBase" id="RU000363"/>
    </source>
</evidence>
<proteinExistence type="inferred from homology"/>
<dbReference type="Pfam" id="PF00106">
    <property type="entry name" value="adh_short"/>
    <property type="match status" value="1"/>
</dbReference>
<evidence type="ECO:0000256" key="4">
    <source>
        <dbReference type="SAM" id="MobiDB-lite"/>
    </source>
</evidence>
<dbReference type="PANTHER" id="PTHR44229">
    <property type="entry name" value="15-HYDROXYPROSTAGLANDIN DEHYDROGENASE [NAD(+)]"/>
    <property type="match status" value="1"/>
</dbReference>
<keyword evidence="2" id="KW-0560">Oxidoreductase</keyword>
<evidence type="ECO:0008006" key="7">
    <source>
        <dbReference type="Google" id="ProtNLM"/>
    </source>
</evidence>
<feature type="region of interest" description="Disordered" evidence="4">
    <location>
        <begin position="325"/>
        <end position="354"/>
    </location>
</feature>
<dbReference type="Proteomes" id="UP001153737">
    <property type="component" value="Chromosome 1"/>
</dbReference>
<dbReference type="InterPro" id="IPR020904">
    <property type="entry name" value="Sc_DH/Rdtase_CS"/>
</dbReference>
<keyword evidence="6" id="KW-1185">Reference proteome</keyword>
<dbReference type="InterPro" id="IPR002347">
    <property type="entry name" value="SDR_fam"/>
</dbReference>
<dbReference type="InterPro" id="IPR036291">
    <property type="entry name" value="NAD(P)-bd_dom_sf"/>
</dbReference>